<accession>A0AA37W5C9</accession>
<keyword evidence="1" id="KW-0732">Signal</keyword>
<evidence type="ECO:0000313" key="4">
    <source>
        <dbReference type="Proteomes" id="UP001161408"/>
    </source>
</evidence>
<reference evidence="3" key="1">
    <citation type="journal article" date="2014" name="Int. J. Syst. Evol. Microbiol.">
        <title>Complete genome sequence of Corynebacterium casei LMG S-19264T (=DSM 44701T), isolated from a smear-ripened cheese.</title>
        <authorList>
            <consortium name="US DOE Joint Genome Institute (JGI-PGF)"/>
            <person name="Walter F."/>
            <person name="Albersmeier A."/>
            <person name="Kalinowski J."/>
            <person name="Ruckert C."/>
        </authorList>
    </citation>
    <scope>NUCLEOTIDE SEQUENCE</scope>
    <source>
        <strain evidence="3">NBRC 103034</strain>
    </source>
</reference>
<evidence type="ECO:0000259" key="2">
    <source>
        <dbReference type="Pfam" id="PF07603"/>
    </source>
</evidence>
<feature type="signal peptide" evidence="1">
    <location>
        <begin position="1"/>
        <end position="19"/>
    </location>
</feature>
<dbReference type="RefSeq" id="WP_016899354.1">
    <property type="nucleotide sequence ID" value="NZ_BJXY01000020.1"/>
</dbReference>
<evidence type="ECO:0000256" key="1">
    <source>
        <dbReference type="SAM" id="SignalP"/>
    </source>
</evidence>
<evidence type="ECO:0000313" key="3">
    <source>
        <dbReference type="EMBL" id="GLQ03408.1"/>
    </source>
</evidence>
<name>A0AA37W5C9_9GAMM</name>
<sequence>MKLIKVSMLLALGLCQSLAAQQCYEEVATSDDTDRFVINIDGTVSDTKTGLMWQRCNYGQVYNSETTSCDGDTQPLNWQASLKGALNDTTANYNDWQVPSIKELASIVDHRCTDPSINAGIFLATQSQNYWSNTSGISNINSAWVYQFSSGLNSLHAKTSNVYLRLVRYEK</sequence>
<protein>
    <recommendedName>
        <fullName evidence="2">Lcl C-terminal domain-containing protein</fullName>
    </recommendedName>
</protein>
<proteinExistence type="predicted"/>
<keyword evidence="4" id="KW-1185">Reference proteome</keyword>
<feature type="chain" id="PRO_5041218429" description="Lcl C-terminal domain-containing protein" evidence="1">
    <location>
        <begin position="20"/>
        <end position="171"/>
    </location>
</feature>
<comment type="caution">
    <text evidence="3">The sequence shown here is derived from an EMBL/GenBank/DDBJ whole genome shotgun (WGS) entry which is preliminary data.</text>
</comment>
<feature type="domain" description="Lcl C-terminal" evidence="2">
    <location>
        <begin position="42"/>
        <end position="168"/>
    </location>
</feature>
<dbReference type="AlphaFoldDB" id="A0AA37W5C9"/>
<dbReference type="EMBL" id="BSNE01000014">
    <property type="protein sequence ID" value="GLQ03408.1"/>
    <property type="molecule type" value="Genomic_DNA"/>
</dbReference>
<reference evidence="3" key="2">
    <citation type="submission" date="2023-01" db="EMBL/GenBank/DDBJ databases">
        <title>Draft genome sequence of Pseudoalteromonas tetraodonis strain NBRC 103034.</title>
        <authorList>
            <person name="Sun Q."/>
            <person name="Mori K."/>
        </authorList>
    </citation>
    <scope>NUCLEOTIDE SEQUENCE</scope>
    <source>
        <strain evidence="3">NBRC 103034</strain>
    </source>
</reference>
<dbReference type="PANTHER" id="PTHR35812">
    <property type="entry name" value="LIPOPROTEIN"/>
    <property type="match status" value="1"/>
</dbReference>
<dbReference type="Pfam" id="PF07603">
    <property type="entry name" value="Lcl_C"/>
    <property type="match status" value="1"/>
</dbReference>
<dbReference type="Proteomes" id="UP001161408">
    <property type="component" value="Unassembled WGS sequence"/>
</dbReference>
<organism evidence="3 4">
    <name type="scientific">Pseudoalteromonas tetraodonis GFC</name>
    <dbReference type="NCBI Taxonomy" id="1315271"/>
    <lineage>
        <taxon>Bacteria</taxon>
        <taxon>Pseudomonadati</taxon>
        <taxon>Pseudomonadota</taxon>
        <taxon>Gammaproteobacteria</taxon>
        <taxon>Alteromonadales</taxon>
        <taxon>Pseudoalteromonadaceae</taxon>
        <taxon>Pseudoalteromonas</taxon>
    </lineage>
</organism>
<dbReference type="PANTHER" id="PTHR35812:SF1">
    <property type="entry name" value="LIPOPROTEIN"/>
    <property type="match status" value="1"/>
</dbReference>
<dbReference type="InterPro" id="IPR011460">
    <property type="entry name" value="Lcl_C"/>
</dbReference>
<gene>
    <name evidence="3" type="ORF">GCM10007914_22890</name>
</gene>